<feature type="compositionally biased region" description="Pro residues" evidence="5">
    <location>
        <begin position="611"/>
        <end position="622"/>
    </location>
</feature>
<dbReference type="OrthoDB" id="10017393at2759"/>
<evidence type="ECO:0000256" key="4">
    <source>
        <dbReference type="PROSITE-ProRule" id="PRU00175"/>
    </source>
</evidence>
<dbReference type="EMBL" id="RQTK01000001">
    <property type="protein sequence ID" value="RUS92184.1"/>
    <property type="molecule type" value="Genomic_DNA"/>
</dbReference>
<dbReference type="PROSITE" id="PS50188">
    <property type="entry name" value="B302_SPRY"/>
    <property type="match status" value="1"/>
</dbReference>
<organism evidence="8 9">
    <name type="scientific">Elysia chlorotica</name>
    <name type="common">Eastern emerald elysia</name>
    <name type="synonym">Sea slug</name>
    <dbReference type="NCBI Taxonomy" id="188477"/>
    <lineage>
        <taxon>Eukaryota</taxon>
        <taxon>Metazoa</taxon>
        <taxon>Spiralia</taxon>
        <taxon>Lophotrochozoa</taxon>
        <taxon>Mollusca</taxon>
        <taxon>Gastropoda</taxon>
        <taxon>Heterobranchia</taxon>
        <taxon>Euthyneura</taxon>
        <taxon>Panpulmonata</taxon>
        <taxon>Sacoglossa</taxon>
        <taxon>Placobranchoidea</taxon>
        <taxon>Plakobranchidae</taxon>
        <taxon>Elysia</taxon>
    </lineage>
</organism>
<dbReference type="InterPro" id="IPR013320">
    <property type="entry name" value="ConA-like_dom_sf"/>
</dbReference>
<accession>A0A433UEI7</accession>
<dbReference type="SUPFAM" id="SSF57850">
    <property type="entry name" value="RING/U-box"/>
    <property type="match status" value="1"/>
</dbReference>
<dbReference type="Pfam" id="PF13920">
    <property type="entry name" value="zf-C3HC4_3"/>
    <property type="match status" value="1"/>
</dbReference>
<feature type="region of interest" description="Disordered" evidence="5">
    <location>
        <begin position="1"/>
        <end position="84"/>
    </location>
</feature>
<keyword evidence="2 4" id="KW-0863">Zinc-finger</keyword>
<dbReference type="InterPro" id="IPR013083">
    <property type="entry name" value="Znf_RING/FYVE/PHD"/>
</dbReference>
<dbReference type="InterPro" id="IPR001841">
    <property type="entry name" value="Znf_RING"/>
</dbReference>
<dbReference type="GO" id="GO:0008270">
    <property type="term" value="F:zinc ion binding"/>
    <property type="evidence" value="ECO:0007669"/>
    <property type="project" value="UniProtKB-KW"/>
</dbReference>
<evidence type="ECO:0000313" key="8">
    <source>
        <dbReference type="EMBL" id="RUS92184.1"/>
    </source>
</evidence>
<dbReference type="SMART" id="SM00184">
    <property type="entry name" value="RING"/>
    <property type="match status" value="1"/>
</dbReference>
<keyword evidence="3" id="KW-0862">Zinc</keyword>
<dbReference type="STRING" id="188477.A0A433UEI7"/>
<dbReference type="SUPFAM" id="SSF49899">
    <property type="entry name" value="Concanavalin A-like lectins/glucanases"/>
    <property type="match status" value="1"/>
</dbReference>
<sequence>MGACVCKDKNQDPPITQAEESDSSSHVSGHRHRGYNHNSSSEVTSTTGSTGSENRHNHHHRHRSWNHHRQHGFHRRSRESEKEDVDRLVLETLSVIRTLVDNTQEPPLAMLILHKIADCDQGWLNVVKSLIRVIPMEDPLGPAVVDLLLDECPLPTKDALLELKNHLNLAEMELSQTYSRPCQQRNICVLLGCLSEKLAGPNSISLLTPDILKFLIDRLKPSNHPVAILHAMVALEKFAQTTQHKVRVIEAMNQCEVHPLTLLEGWYRRDNDPKNPLSFARREVGFCAGWCLDNLCKSIIGLEKPRLEGRPFSYEQLDHSHLNVMLNSNDVSEYLKISADGLEARCDVSSFESVRCTFQVDSGVWYYEVTIVTDGVMQIGWATKDSKFLNHDGCGIGDDEFSMAYDGCRQLIWYHGQSELHSHPCWKPGDILGLLLDLEKQYLVFYLNGQPLPSYKQLFSHARSGFFAAASFMSFQQCEFNFGARPFRHPPSGVHFCTFNQFGHLKPEDKIVLPRHKKLALMKQFVVSDDACTLCFDRIANTMLRDCGHRGFCEVCAIQLERCPICRKEIAERVRCSSSSTSPASSLTTAAFAGTTVGGSPGPKSDGLSTPPGPVLIPTPVV</sequence>
<dbReference type="CDD" id="cd16566">
    <property type="entry name" value="RING-HC_RSPRY1"/>
    <property type="match status" value="1"/>
</dbReference>
<evidence type="ECO:0000313" key="9">
    <source>
        <dbReference type="Proteomes" id="UP000271974"/>
    </source>
</evidence>
<keyword evidence="1" id="KW-0479">Metal-binding</keyword>
<dbReference type="InterPro" id="IPR035774">
    <property type="entry name" value="SPRY_RSPRY1"/>
</dbReference>
<dbReference type="PANTHER" id="PTHR13363:SF6">
    <property type="entry name" value="RING FINGER AND SPRY DOMAIN-CONTAINING PROTEIN 1"/>
    <property type="match status" value="1"/>
</dbReference>
<evidence type="ECO:0000256" key="1">
    <source>
        <dbReference type="ARBA" id="ARBA00022723"/>
    </source>
</evidence>
<evidence type="ECO:0000256" key="3">
    <source>
        <dbReference type="ARBA" id="ARBA00022833"/>
    </source>
</evidence>
<feature type="compositionally biased region" description="Low complexity" evidence="5">
    <location>
        <begin position="39"/>
        <end position="52"/>
    </location>
</feature>
<evidence type="ECO:0000256" key="5">
    <source>
        <dbReference type="SAM" id="MobiDB-lite"/>
    </source>
</evidence>
<dbReference type="AlphaFoldDB" id="A0A433UEI7"/>
<name>A0A433UEI7_ELYCH</name>
<dbReference type="CDD" id="cd12883">
    <property type="entry name" value="SPRY_RING"/>
    <property type="match status" value="1"/>
</dbReference>
<dbReference type="SMART" id="SM00449">
    <property type="entry name" value="SPRY"/>
    <property type="match status" value="1"/>
</dbReference>
<dbReference type="PROSITE" id="PS50089">
    <property type="entry name" value="ZF_RING_2"/>
    <property type="match status" value="1"/>
</dbReference>
<dbReference type="GO" id="GO:0004842">
    <property type="term" value="F:ubiquitin-protein transferase activity"/>
    <property type="evidence" value="ECO:0007669"/>
    <property type="project" value="InterPro"/>
</dbReference>
<feature type="region of interest" description="Disordered" evidence="5">
    <location>
        <begin position="593"/>
        <end position="622"/>
    </location>
</feature>
<feature type="compositionally biased region" description="Basic residues" evidence="5">
    <location>
        <begin position="56"/>
        <end position="77"/>
    </location>
</feature>
<dbReference type="GO" id="GO:0051603">
    <property type="term" value="P:proteolysis involved in protein catabolic process"/>
    <property type="evidence" value="ECO:0007669"/>
    <property type="project" value="TreeGrafter"/>
</dbReference>
<feature type="domain" description="B30.2/SPRY" evidence="7">
    <location>
        <begin position="304"/>
        <end position="487"/>
    </location>
</feature>
<feature type="compositionally biased region" description="Basic and acidic residues" evidence="5">
    <location>
        <begin position="1"/>
        <end position="11"/>
    </location>
</feature>
<evidence type="ECO:0000259" key="6">
    <source>
        <dbReference type="PROSITE" id="PS50089"/>
    </source>
</evidence>
<dbReference type="Pfam" id="PF00622">
    <property type="entry name" value="SPRY"/>
    <property type="match status" value="1"/>
</dbReference>
<keyword evidence="9" id="KW-1185">Reference proteome</keyword>
<evidence type="ECO:0008006" key="10">
    <source>
        <dbReference type="Google" id="ProtNLM"/>
    </source>
</evidence>
<protein>
    <recommendedName>
        <fullName evidence="10">RING finger and SPRY domain-containing protein 1</fullName>
    </recommendedName>
</protein>
<feature type="domain" description="RING-type" evidence="6">
    <location>
        <begin position="532"/>
        <end position="567"/>
    </location>
</feature>
<dbReference type="Proteomes" id="UP000271974">
    <property type="component" value="Unassembled WGS sequence"/>
</dbReference>
<reference evidence="8 9" key="1">
    <citation type="submission" date="2019-01" db="EMBL/GenBank/DDBJ databases">
        <title>A draft genome assembly of the solar-powered sea slug Elysia chlorotica.</title>
        <authorList>
            <person name="Cai H."/>
            <person name="Li Q."/>
            <person name="Fang X."/>
            <person name="Li J."/>
            <person name="Curtis N.E."/>
            <person name="Altenburger A."/>
            <person name="Shibata T."/>
            <person name="Feng M."/>
            <person name="Maeda T."/>
            <person name="Schwartz J.A."/>
            <person name="Shigenobu S."/>
            <person name="Lundholm N."/>
            <person name="Nishiyama T."/>
            <person name="Yang H."/>
            <person name="Hasebe M."/>
            <person name="Li S."/>
            <person name="Pierce S.K."/>
            <person name="Wang J."/>
        </authorList>
    </citation>
    <scope>NUCLEOTIDE SEQUENCE [LARGE SCALE GENOMIC DNA]</scope>
    <source>
        <strain evidence="8">EC2010</strain>
        <tissue evidence="8">Whole organism of an adult</tissue>
    </source>
</reference>
<comment type="caution">
    <text evidence="8">The sequence shown here is derived from an EMBL/GenBank/DDBJ whole genome shotgun (WGS) entry which is preliminary data.</text>
</comment>
<gene>
    <name evidence="8" type="ORF">EGW08_000037</name>
</gene>
<dbReference type="GO" id="GO:0005737">
    <property type="term" value="C:cytoplasm"/>
    <property type="evidence" value="ECO:0007669"/>
    <property type="project" value="TreeGrafter"/>
</dbReference>
<dbReference type="InterPro" id="IPR001870">
    <property type="entry name" value="B30.2/SPRY"/>
</dbReference>
<dbReference type="Gene3D" id="3.30.40.10">
    <property type="entry name" value="Zinc/RING finger domain, C3HC4 (zinc finger)"/>
    <property type="match status" value="1"/>
</dbReference>
<proteinExistence type="predicted"/>
<evidence type="ECO:0000256" key="2">
    <source>
        <dbReference type="ARBA" id="ARBA00022771"/>
    </source>
</evidence>
<evidence type="ECO:0000259" key="7">
    <source>
        <dbReference type="PROSITE" id="PS50188"/>
    </source>
</evidence>
<dbReference type="InterPro" id="IPR043136">
    <property type="entry name" value="B30.2/SPRY_sf"/>
</dbReference>
<dbReference type="InterPro" id="IPR003877">
    <property type="entry name" value="SPRY_dom"/>
</dbReference>
<dbReference type="Gene3D" id="2.60.120.920">
    <property type="match status" value="1"/>
</dbReference>
<dbReference type="PANTHER" id="PTHR13363">
    <property type="entry name" value="RING FINGER AND SRY DOMAIN-CONTAINING"/>
    <property type="match status" value="1"/>
</dbReference>
<dbReference type="InterPro" id="IPR045129">
    <property type="entry name" value="RNF123/RKP/RSPRY1"/>
</dbReference>